<evidence type="ECO:0000256" key="12">
    <source>
        <dbReference type="ARBA" id="ARBA00047283"/>
    </source>
</evidence>
<dbReference type="SUPFAM" id="SSF48013">
    <property type="entry name" value="NusB-like"/>
    <property type="match status" value="1"/>
</dbReference>
<feature type="binding site" evidence="13">
    <location>
        <position position="326"/>
    </location>
    <ligand>
        <name>S-adenosyl-L-methionine</name>
        <dbReference type="ChEBI" id="CHEBI:59789"/>
    </ligand>
</feature>
<keyword evidence="7 13" id="KW-0808">Transferase</keyword>
<dbReference type="NCBIfam" id="NF011494">
    <property type="entry name" value="PRK14902.1"/>
    <property type="match status" value="1"/>
</dbReference>
<evidence type="ECO:0000313" key="16">
    <source>
        <dbReference type="Proteomes" id="UP000301475"/>
    </source>
</evidence>
<comment type="subcellular location">
    <subcellularLocation>
        <location evidence="2">Cytoplasm</location>
    </subcellularLocation>
</comment>
<dbReference type="InterPro" id="IPR054728">
    <property type="entry name" value="RsmB-like_ferredoxin"/>
</dbReference>
<dbReference type="Pfam" id="PF01189">
    <property type="entry name" value="Methyltr_RsmB-F"/>
    <property type="match status" value="1"/>
</dbReference>
<evidence type="ECO:0000256" key="2">
    <source>
        <dbReference type="ARBA" id="ARBA00004496"/>
    </source>
</evidence>
<evidence type="ECO:0000256" key="9">
    <source>
        <dbReference type="ARBA" id="ARBA00022884"/>
    </source>
</evidence>
<evidence type="ECO:0000259" key="14">
    <source>
        <dbReference type="PROSITE" id="PS51686"/>
    </source>
</evidence>
<dbReference type="EC" id="2.1.1.176" evidence="3"/>
<evidence type="ECO:0000256" key="8">
    <source>
        <dbReference type="ARBA" id="ARBA00022691"/>
    </source>
</evidence>
<evidence type="ECO:0000256" key="13">
    <source>
        <dbReference type="PROSITE-ProRule" id="PRU01023"/>
    </source>
</evidence>
<dbReference type="KEGG" id="ruj:E5Z56_11475"/>
<dbReference type="InterPro" id="IPR023267">
    <property type="entry name" value="RCMT"/>
</dbReference>
<proteinExistence type="inferred from homology"/>
<dbReference type="GO" id="GO:0006355">
    <property type="term" value="P:regulation of DNA-templated transcription"/>
    <property type="evidence" value="ECO:0007669"/>
    <property type="project" value="InterPro"/>
</dbReference>
<dbReference type="InterPro" id="IPR049560">
    <property type="entry name" value="MeTrfase_RsmB-F_NOP2_cat"/>
</dbReference>
<dbReference type="GO" id="GO:0008649">
    <property type="term" value="F:rRNA methyltransferase activity"/>
    <property type="evidence" value="ECO:0007669"/>
    <property type="project" value="InterPro"/>
</dbReference>
<sequence>MKSPRRVAFDVLYKIETEESYSSIAVNKALKENNLNKLDSSFASAIIYGVLEKKITLDYVIRSFSLVRLKKIETKTLVILRMSVYQMLYMDKVPDNASVNEAVQLAKNLRLFKSSGFINGILRSISRAETKCDLSKIKDKTKLLSVKYSVPEDIIKLWLDSYGEKVTTHMLNSVDGRPPLYARVNTLLTDEDTLIENLREENIIAEKSILENVITLKNTGSVENIKAFQYGEFYIQDLSSNIALTTLSPKENNVVYDVCSAPGGKSFTGAILMNNKGKINSYDLYKHKIKLIYSTSKRLEISIINTKINDATSFDEDNVADIVICDVPCSGLGLLRRKPEIRYKDNIVNNDLTEIQYKILCSSANLVRNGGKLMYSTCTLNPRENNLLVDKFLSEHKDFVGEKLILPKNIKRTIKENEYECSLFPQTNNSDGFYFAILRKGD</sequence>
<dbReference type="InterPro" id="IPR035926">
    <property type="entry name" value="NusB-like_sf"/>
</dbReference>
<dbReference type="PRINTS" id="PR02008">
    <property type="entry name" value="RCMTFAMILY"/>
</dbReference>
<dbReference type="NCBIfam" id="TIGR00563">
    <property type="entry name" value="rsmB"/>
    <property type="match status" value="1"/>
</dbReference>
<keyword evidence="8 13" id="KW-0949">S-adenosyl-L-methionine</keyword>
<feature type="binding site" evidence="13">
    <location>
        <position position="310"/>
    </location>
    <ligand>
        <name>S-adenosyl-L-methionine</name>
        <dbReference type="ChEBI" id="CHEBI:59789"/>
    </ligand>
</feature>
<dbReference type="Gene3D" id="3.30.70.1170">
    <property type="entry name" value="Sun protein, domain 3"/>
    <property type="match status" value="1"/>
</dbReference>
<reference evidence="15 16" key="1">
    <citation type="submission" date="2019-04" db="EMBL/GenBank/DDBJ databases">
        <authorList>
            <person name="Embree M."/>
            <person name="Gaffney J.R."/>
        </authorList>
    </citation>
    <scope>NUCLEOTIDE SEQUENCE [LARGE SCALE GENOMIC DNA]</scope>
    <source>
        <strain evidence="15 16">JE7A12</strain>
    </source>
</reference>
<protein>
    <recommendedName>
        <fullName evidence="3">16S rRNA (cytosine(967)-C(5))-methyltransferase</fullName>
        <ecNumber evidence="3">2.1.1.176</ecNumber>
    </recommendedName>
    <alternativeName>
        <fullName evidence="10">16S rRNA m5C967 methyltransferase</fullName>
    </alternativeName>
    <alternativeName>
        <fullName evidence="11">rRNA (cytosine-C(5)-)-methyltransferase RsmB</fullName>
    </alternativeName>
</protein>
<dbReference type="Gene3D" id="1.10.940.10">
    <property type="entry name" value="NusB-like"/>
    <property type="match status" value="1"/>
</dbReference>
<accession>A0A4P8XXM2</accession>
<gene>
    <name evidence="15" type="primary">rsmB</name>
    <name evidence="15" type="ORF">E5Z56_11475</name>
</gene>
<keyword evidence="5" id="KW-0698">rRNA processing</keyword>
<organism evidence="15 16">
    <name type="scientific">Ruminococcus bovis</name>
    <dbReference type="NCBI Taxonomy" id="2564099"/>
    <lineage>
        <taxon>Bacteria</taxon>
        <taxon>Bacillati</taxon>
        <taxon>Bacillota</taxon>
        <taxon>Clostridia</taxon>
        <taxon>Eubacteriales</taxon>
        <taxon>Oscillospiraceae</taxon>
        <taxon>Ruminococcus</taxon>
    </lineage>
</organism>
<keyword evidence="6 13" id="KW-0489">Methyltransferase</keyword>
<dbReference type="Pfam" id="PF01029">
    <property type="entry name" value="NusB"/>
    <property type="match status" value="1"/>
</dbReference>
<evidence type="ECO:0000256" key="1">
    <source>
        <dbReference type="ARBA" id="ARBA00002724"/>
    </source>
</evidence>
<comment type="function">
    <text evidence="1">Specifically methylates the cytosine at position 967 (m5C967) of 16S rRNA.</text>
</comment>
<evidence type="ECO:0000313" key="15">
    <source>
        <dbReference type="EMBL" id="QCT07936.1"/>
    </source>
</evidence>
<evidence type="ECO:0000256" key="5">
    <source>
        <dbReference type="ARBA" id="ARBA00022552"/>
    </source>
</evidence>
<dbReference type="SUPFAM" id="SSF53335">
    <property type="entry name" value="S-adenosyl-L-methionine-dependent methyltransferases"/>
    <property type="match status" value="1"/>
</dbReference>
<dbReference type="GO" id="GO:0003723">
    <property type="term" value="F:RNA binding"/>
    <property type="evidence" value="ECO:0007669"/>
    <property type="project" value="UniProtKB-UniRule"/>
</dbReference>
<dbReference type="GO" id="GO:0005737">
    <property type="term" value="C:cytoplasm"/>
    <property type="evidence" value="ECO:0007669"/>
    <property type="project" value="UniProtKB-SubCell"/>
</dbReference>
<evidence type="ECO:0000256" key="6">
    <source>
        <dbReference type="ARBA" id="ARBA00022603"/>
    </source>
</evidence>
<dbReference type="AlphaFoldDB" id="A0A4P8XXM2"/>
<keyword evidence="9 13" id="KW-0694">RNA-binding</keyword>
<dbReference type="PANTHER" id="PTHR22807:SF53">
    <property type="entry name" value="RIBOSOMAL RNA SMALL SUBUNIT METHYLTRANSFERASE B-RELATED"/>
    <property type="match status" value="1"/>
</dbReference>
<name>A0A4P8XXM2_9FIRM</name>
<dbReference type="EMBL" id="CP039381">
    <property type="protein sequence ID" value="QCT07936.1"/>
    <property type="molecule type" value="Genomic_DNA"/>
</dbReference>
<dbReference type="OrthoDB" id="9810297at2"/>
<dbReference type="InterPro" id="IPR004573">
    <property type="entry name" value="rRNA_ssu_MeTfrase_B"/>
</dbReference>
<comment type="similarity">
    <text evidence="13">Belongs to the class I-like SAM-binding methyltransferase superfamily. RsmB/NOP family.</text>
</comment>
<dbReference type="Proteomes" id="UP000301475">
    <property type="component" value="Chromosome"/>
</dbReference>
<dbReference type="InterPro" id="IPR006027">
    <property type="entry name" value="NusB_RsmB_TIM44"/>
</dbReference>
<evidence type="ECO:0000256" key="7">
    <source>
        <dbReference type="ARBA" id="ARBA00022679"/>
    </source>
</evidence>
<dbReference type="PROSITE" id="PS51686">
    <property type="entry name" value="SAM_MT_RSMB_NOP"/>
    <property type="match status" value="1"/>
</dbReference>
<feature type="active site" description="Nucleophile" evidence="13">
    <location>
        <position position="378"/>
    </location>
</feature>
<feature type="binding site" evidence="13">
    <location>
        <begin position="259"/>
        <end position="265"/>
    </location>
    <ligand>
        <name>S-adenosyl-L-methionine</name>
        <dbReference type="ChEBI" id="CHEBI:59789"/>
    </ligand>
</feature>
<dbReference type="InterPro" id="IPR029063">
    <property type="entry name" value="SAM-dependent_MTases_sf"/>
</dbReference>
<dbReference type="RefSeq" id="WP_138157906.1">
    <property type="nucleotide sequence ID" value="NZ_CP039381.1"/>
</dbReference>
<dbReference type="Pfam" id="PF22458">
    <property type="entry name" value="RsmF-B_ferredox"/>
    <property type="match status" value="1"/>
</dbReference>
<evidence type="ECO:0000256" key="10">
    <source>
        <dbReference type="ARBA" id="ARBA00030399"/>
    </source>
</evidence>
<dbReference type="InterPro" id="IPR001678">
    <property type="entry name" value="MeTrfase_RsmB-F_NOP2_dom"/>
</dbReference>
<feature type="binding site" evidence="13">
    <location>
        <position position="283"/>
    </location>
    <ligand>
        <name>S-adenosyl-L-methionine</name>
        <dbReference type="ChEBI" id="CHEBI:59789"/>
    </ligand>
</feature>
<keyword evidence="4" id="KW-0963">Cytoplasm</keyword>
<evidence type="ECO:0000256" key="11">
    <source>
        <dbReference type="ARBA" id="ARBA00031088"/>
    </source>
</evidence>
<evidence type="ECO:0000256" key="3">
    <source>
        <dbReference type="ARBA" id="ARBA00012140"/>
    </source>
</evidence>
<dbReference type="PANTHER" id="PTHR22807">
    <property type="entry name" value="NOP2 YEAST -RELATED NOL1/NOP2/FMU SUN DOMAIN-CONTAINING"/>
    <property type="match status" value="1"/>
</dbReference>
<keyword evidence="16" id="KW-1185">Reference proteome</keyword>
<evidence type="ECO:0000256" key="4">
    <source>
        <dbReference type="ARBA" id="ARBA00022490"/>
    </source>
</evidence>
<feature type="domain" description="SAM-dependent MTase RsmB/NOP-type" evidence="14">
    <location>
        <begin position="170"/>
        <end position="441"/>
    </location>
</feature>
<dbReference type="Gene3D" id="3.40.50.150">
    <property type="entry name" value="Vaccinia Virus protein VP39"/>
    <property type="match status" value="1"/>
</dbReference>
<comment type="catalytic activity">
    <reaction evidence="12">
        <text>cytidine(967) in 16S rRNA + S-adenosyl-L-methionine = 5-methylcytidine(967) in 16S rRNA + S-adenosyl-L-homocysteine + H(+)</text>
        <dbReference type="Rhea" id="RHEA:42748"/>
        <dbReference type="Rhea" id="RHEA-COMP:10219"/>
        <dbReference type="Rhea" id="RHEA-COMP:10220"/>
        <dbReference type="ChEBI" id="CHEBI:15378"/>
        <dbReference type="ChEBI" id="CHEBI:57856"/>
        <dbReference type="ChEBI" id="CHEBI:59789"/>
        <dbReference type="ChEBI" id="CHEBI:74483"/>
        <dbReference type="ChEBI" id="CHEBI:82748"/>
        <dbReference type="EC" id="2.1.1.176"/>
    </reaction>
</comment>